<dbReference type="GeneID" id="78528344"/>
<accession>A0A0C9MWF1</accession>
<evidence type="ECO:0000313" key="3">
    <source>
        <dbReference type="Proteomes" id="UP000032025"/>
    </source>
</evidence>
<dbReference type="RefSeq" id="WP_037568639.1">
    <property type="nucleotide sequence ID" value="NZ_BBJS01000048.1"/>
</dbReference>
<feature type="chain" id="PRO_5002199777" evidence="1">
    <location>
        <begin position="22"/>
        <end position="251"/>
    </location>
</feature>
<dbReference type="AlphaFoldDB" id="A0A0C9MWF1"/>
<organism evidence="2 3">
    <name type="scientific">Sphingomonas paucimobilis NBRC 13935</name>
    <dbReference type="NCBI Taxonomy" id="1219050"/>
    <lineage>
        <taxon>Bacteria</taxon>
        <taxon>Pseudomonadati</taxon>
        <taxon>Pseudomonadota</taxon>
        <taxon>Alphaproteobacteria</taxon>
        <taxon>Sphingomonadales</taxon>
        <taxon>Sphingomonadaceae</taxon>
        <taxon>Sphingomonas</taxon>
    </lineage>
</organism>
<dbReference type="Pfam" id="PF13531">
    <property type="entry name" value="SBP_bac_11"/>
    <property type="match status" value="1"/>
</dbReference>
<feature type="signal peptide" evidence="1">
    <location>
        <begin position="1"/>
        <end position="21"/>
    </location>
</feature>
<protein>
    <submittedName>
        <fullName evidence="2">DNA, contig: SP648</fullName>
    </submittedName>
</protein>
<dbReference type="SUPFAM" id="SSF53850">
    <property type="entry name" value="Periplasmic binding protein-like II"/>
    <property type="match status" value="1"/>
</dbReference>
<dbReference type="CDD" id="cd13519">
    <property type="entry name" value="PBP2_PEB3_AcfC"/>
    <property type="match status" value="1"/>
</dbReference>
<gene>
    <name evidence="2" type="ORF">SP6_48_00130</name>
</gene>
<dbReference type="EMBL" id="BBJS01000048">
    <property type="protein sequence ID" value="GAN14946.1"/>
    <property type="molecule type" value="Genomic_DNA"/>
</dbReference>
<evidence type="ECO:0000313" key="2">
    <source>
        <dbReference type="EMBL" id="GAN14946.1"/>
    </source>
</evidence>
<name>A0A0C9MWF1_SPHPI</name>
<evidence type="ECO:0000256" key="1">
    <source>
        <dbReference type="SAM" id="SignalP"/>
    </source>
</evidence>
<sequence>MRAYILTALAAIIMVAAPAYAGPVHVFGPGGPVPAMKEAAATFAKLRGVSVEVVSGPTSTWIDAAKRTGDVIYSGSETMMTDLQSAMDDQIDPTTIMPLYLRASNILVRPGNPHNIRGLNDLFRPGHRILVVNGAGQNGLWEDMAGRTGDIAKVRALRSNIARYAKNSAEAKQAWTDDPSFDAWIIWGIWQKANPTLADAVPVEESYRIYRDVGAGLTTTGKSNPDAVAFTTWLTTPVAQTIFAKWGWEAN</sequence>
<dbReference type="Gene3D" id="3.40.190.10">
    <property type="entry name" value="Periplasmic binding protein-like II"/>
    <property type="match status" value="2"/>
</dbReference>
<reference evidence="2 3" key="1">
    <citation type="submission" date="2014-08" db="EMBL/GenBank/DDBJ databases">
        <title>Whole genome shotgun sequence of Sphingomonas paucimobilis NBRC 13935.</title>
        <authorList>
            <person name="Hosoyama A."/>
            <person name="Hashimoto M."/>
            <person name="Hosoyama Y."/>
            <person name="Noguchi M."/>
            <person name="Uohara A."/>
            <person name="Ohji S."/>
            <person name="Katano-Makiyama Y."/>
            <person name="Ichikawa N."/>
            <person name="Kimura A."/>
            <person name="Yamazoe A."/>
            <person name="Fujita N."/>
        </authorList>
    </citation>
    <scope>NUCLEOTIDE SEQUENCE [LARGE SCALE GENOMIC DNA]</scope>
    <source>
        <strain evidence="2 3">NBRC 13935</strain>
    </source>
</reference>
<keyword evidence="3" id="KW-1185">Reference proteome</keyword>
<comment type="caution">
    <text evidence="2">The sequence shown here is derived from an EMBL/GenBank/DDBJ whole genome shotgun (WGS) entry which is preliminary data.</text>
</comment>
<keyword evidence="1" id="KW-0732">Signal</keyword>
<proteinExistence type="predicted"/>
<dbReference type="Proteomes" id="UP000032025">
    <property type="component" value="Unassembled WGS sequence"/>
</dbReference>